<feature type="region of interest" description="Disordered" evidence="1">
    <location>
        <begin position="106"/>
        <end position="128"/>
    </location>
</feature>
<reference evidence="3" key="1">
    <citation type="submission" date="2023-07" db="EMBL/GenBank/DDBJ databases">
        <title>30 novel species of actinomycetes from the DSMZ collection.</title>
        <authorList>
            <person name="Nouioui I."/>
        </authorList>
    </citation>
    <scope>NUCLEOTIDE SEQUENCE [LARGE SCALE GENOMIC DNA]</scope>
    <source>
        <strain evidence="3">DSM 44399</strain>
    </source>
</reference>
<dbReference type="EMBL" id="JAVREH010000067">
    <property type="protein sequence ID" value="MDT0264072.1"/>
    <property type="molecule type" value="Genomic_DNA"/>
</dbReference>
<evidence type="ECO:0000313" key="3">
    <source>
        <dbReference type="Proteomes" id="UP001183176"/>
    </source>
</evidence>
<evidence type="ECO:0000256" key="1">
    <source>
        <dbReference type="SAM" id="MobiDB-lite"/>
    </source>
</evidence>
<accession>A0ABU2JGF1</accession>
<gene>
    <name evidence="2" type="ORF">RM423_22115</name>
</gene>
<dbReference type="RefSeq" id="WP_311425215.1">
    <property type="nucleotide sequence ID" value="NZ_JAVREH010000067.1"/>
</dbReference>
<proteinExistence type="predicted"/>
<organism evidence="2 3">
    <name type="scientific">Jatrophihabitans lederbergiae</name>
    <dbReference type="NCBI Taxonomy" id="3075547"/>
    <lineage>
        <taxon>Bacteria</taxon>
        <taxon>Bacillati</taxon>
        <taxon>Actinomycetota</taxon>
        <taxon>Actinomycetes</taxon>
        <taxon>Jatrophihabitantales</taxon>
        <taxon>Jatrophihabitantaceae</taxon>
        <taxon>Jatrophihabitans</taxon>
    </lineage>
</organism>
<dbReference type="Proteomes" id="UP001183176">
    <property type="component" value="Unassembled WGS sequence"/>
</dbReference>
<feature type="compositionally biased region" description="Basic residues" evidence="1">
    <location>
        <begin position="110"/>
        <end position="128"/>
    </location>
</feature>
<keyword evidence="3" id="KW-1185">Reference proteome</keyword>
<name>A0ABU2JGF1_9ACTN</name>
<comment type="caution">
    <text evidence="2">The sequence shown here is derived from an EMBL/GenBank/DDBJ whole genome shotgun (WGS) entry which is preliminary data.</text>
</comment>
<evidence type="ECO:0008006" key="4">
    <source>
        <dbReference type="Google" id="ProtNLM"/>
    </source>
</evidence>
<evidence type="ECO:0000313" key="2">
    <source>
        <dbReference type="EMBL" id="MDT0264072.1"/>
    </source>
</evidence>
<protein>
    <recommendedName>
        <fullName evidence="4">Transposase DDE domain-containing protein</fullName>
    </recommendedName>
</protein>
<sequence>MSIDHHPGVEDELCAPHVFAFGHVRQLDAIAARLVANLAGQTPLLADAARIAYLDVDDTIRATYGYAEQGAGYGYSGVKGLNALIAALPTPSSAPVIVATRLRKGSANSARRRPAGRRRSAHQPGLRRWRQGRVAGGAGRLGLLRA</sequence>